<organism evidence="1 2">
    <name type="scientific">Microctonus aethiopoides</name>
    <dbReference type="NCBI Taxonomy" id="144406"/>
    <lineage>
        <taxon>Eukaryota</taxon>
        <taxon>Metazoa</taxon>
        <taxon>Ecdysozoa</taxon>
        <taxon>Arthropoda</taxon>
        <taxon>Hexapoda</taxon>
        <taxon>Insecta</taxon>
        <taxon>Pterygota</taxon>
        <taxon>Neoptera</taxon>
        <taxon>Endopterygota</taxon>
        <taxon>Hymenoptera</taxon>
        <taxon>Apocrita</taxon>
        <taxon>Ichneumonoidea</taxon>
        <taxon>Braconidae</taxon>
        <taxon>Euphorinae</taxon>
        <taxon>Microctonus</taxon>
    </lineage>
</organism>
<protein>
    <submittedName>
        <fullName evidence="1">Uncharacterized protein</fullName>
    </submittedName>
</protein>
<comment type="caution">
    <text evidence="1">The sequence shown here is derived from an EMBL/GenBank/DDBJ whole genome shotgun (WGS) entry which is preliminary data.</text>
</comment>
<dbReference type="AlphaFoldDB" id="A0AA39F0T1"/>
<dbReference type="EMBL" id="JAQQBS010001423">
    <property type="protein sequence ID" value="KAK0160276.1"/>
    <property type="molecule type" value="Genomic_DNA"/>
</dbReference>
<name>A0AA39F0T1_9HYME</name>
<gene>
    <name evidence="1" type="ORF">PV328_007704</name>
</gene>
<reference evidence="1" key="2">
    <citation type="submission" date="2023-03" db="EMBL/GenBank/DDBJ databases">
        <authorList>
            <person name="Inwood S.N."/>
            <person name="Skelly J.G."/>
            <person name="Guhlin J."/>
            <person name="Harrop T.W.R."/>
            <person name="Goldson S.G."/>
            <person name="Dearden P.K."/>
        </authorList>
    </citation>
    <scope>NUCLEOTIDE SEQUENCE</scope>
    <source>
        <strain evidence="1">Irish</strain>
        <tissue evidence="1">Whole body</tissue>
    </source>
</reference>
<keyword evidence="2" id="KW-1185">Reference proteome</keyword>
<evidence type="ECO:0000313" key="2">
    <source>
        <dbReference type="Proteomes" id="UP001168990"/>
    </source>
</evidence>
<accession>A0AA39F0T1</accession>
<dbReference type="PANTHER" id="PTHR46579">
    <property type="entry name" value="F5/8 TYPE C DOMAIN-CONTAINING PROTEIN-RELATED"/>
    <property type="match status" value="1"/>
</dbReference>
<dbReference type="PANTHER" id="PTHR46579:SF1">
    <property type="entry name" value="F5_8 TYPE C DOMAIN-CONTAINING PROTEIN"/>
    <property type="match status" value="1"/>
</dbReference>
<evidence type="ECO:0000313" key="1">
    <source>
        <dbReference type="EMBL" id="KAK0160276.1"/>
    </source>
</evidence>
<reference evidence="1" key="1">
    <citation type="journal article" date="2023" name="bioRxiv">
        <title>Scaffold-level genome assemblies of two parasitoid biocontrol wasps reveal the parthenogenesis mechanism and an associated novel virus.</title>
        <authorList>
            <person name="Inwood S."/>
            <person name="Skelly J."/>
            <person name="Guhlin J."/>
            <person name="Harrop T."/>
            <person name="Goldson S."/>
            <person name="Dearden P."/>
        </authorList>
    </citation>
    <scope>NUCLEOTIDE SEQUENCE</scope>
    <source>
        <strain evidence="1">Irish</strain>
        <tissue evidence="1">Whole body</tissue>
    </source>
</reference>
<sequence length="118" mass="12908">MRSATTTRMITYGVKGVSPLAASPEFSICKGMVIEAMHAVFLGVVKQHLNLLLTSFGAPYYIGSPNNKVVIDARLMAIKPPNHRSRLPRSIKTCGQWKASEFKNWLEYAPVCLDGVGG</sequence>
<proteinExistence type="predicted"/>
<dbReference type="Proteomes" id="UP001168990">
    <property type="component" value="Unassembled WGS sequence"/>
</dbReference>